<dbReference type="InterPro" id="IPR034139">
    <property type="entry name" value="TOPRIM_OLD"/>
</dbReference>
<protein>
    <submittedName>
        <fullName evidence="4">ATP-dependent endonuclease</fullName>
    </submittedName>
</protein>
<dbReference type="GO" id="GO:0004519">
    <property type="term" value="F:endonuclease activity"/>
    <property type="evidence" value="ECO:0007669"/>
    <property type="project" value="UniProtKB-KW"/>
</dbReference>
<dbReference type="InterPro" id="IPR051396">
    <property type="entry name" value="Bact_Antivir_Def_Nuclease"/>
</dbReference>
<dbReference type="EMBL" id="QFQZ01000015">
    <property type="protein sequence ID" value="PZR35493.1"/>
    <property type="molecule type" value="Genomic_DNA"/>
</dbReference>
<dbReference type="Gene3D" id="3.40.50.300">
    <property type="entry name" value="P-loop containing nucleotide triphosphate hydrolases"/>
    <property type="match status" value="2"/>
</dbReference>
<evidence type="ECO:0000259" key="3">
    <source>
        <dbReference type="Pfam" id="PF20469"/>
    </source>
</evidence>
<dbReference type="Pfam" id="PF13175">
    <property type="entry name" value="AAA_15"/>
    <property type="match status" value="1"/>
</dbReference>
<dbReference type="GO" id="GO:0005524">
    <property type="term" value="F:ATP binding"/>
    <property type="evidence" value="ECO:0007669"/>
    <property type="project" value="InterPro"/>
</dbReference>
<keyword evidence="4" id="KW-0378">Hydrolase</keyword>
<dbReference type="InterPro" id="IPR003959">
    <property type="entry name" value="ATPase_AAA_core"/>
</dbReference>
<keyword evidence="4" id="KW-0255">Endonuclease</keyword>
<dbReference type="InterPro" id="IPR041685">
    <property type="entry name" value="AAA_GajA/Old/RecF-like"/>
</dbReference>
<comment type="caution">
    <text evidence="4">The sequence shown here is derived from an EMBL/GenBank/DDBJ whole genome shotgun (WGS) entry which is preliminary data.</text>
</comment>
<feature type="domain" description="OLD protein-like TOPRIM" evidence="3">
    <location>
        <begin position="434"/>
        <end position="497"/>
    </location>
</feature>
<feature type="domain" description="Endonuclease GajA/Old nuclease/RecF-like AAA" evidence="1">
    <location>
        <begin position="1"/>
        <end position="65"/>
    </location>
</feature>
<sequence length="686" mass="74766">MHIAKLKLWNFRSFASTQPDFEDVLGPCPVEVDLEAATNVFIGRNGAGKSSLIQAVLRLFGETRDERAVQPADFFVPPGQRLDSVVERRLFIEATFHFPELAKDGEAADRTVPPTFRHMIVDKPGAAPFARVRLEATWQQAGTLDGVVEEALYWILGSDFVDFGDIDPLRKKKVTAGDRGQVVVRYIPASRDVTALTQLTVRSLGRSLMRAVKWEQKAKIDALIAEASKELDQEAALGQVNAAINACWSQLNTAETGTVANLSVLAPDLQQIVKAATMMLTPSSTGRVMGVEDLSDGQRSLFHFALVKALLDLKLDLEKSAAGGEDIPFQPEFARAPALTVFAFEEPENHLAPYFLSRLLTQLEVLTQTERVQGVVTSHAPAIVGRIEPTAIRHVRRVQATGASTITRLALPKGDAEASKFVREAVRAHPEIYFARHAIFGEGPSEEIVIPRLAEALGVPIDRSFVAIVPIGGRHIQHFWRLVEQLGIPHTTLLDLDLGRSSGDFQQFKAAAAALRDSGRKLPETDQTNVDLAFTLVRPDPATGGAIDRATIENWAKAFEGQGIFMSSLLDLDMLMLKAFPAAYKKLPAGARGPQTPDDPTRQQKAAERVLGEDGLGVAAYAGTPEMALFAWYAYLFLGDRGKPAVHLAALGELNDLEDVDIELECPSVLQRLIAHVRASLAAPLA</sequence>
<proteinExistence type="predicted"/>
<dbReference type="PANTHER" id="PTHR43581:SF4">
    <property type="entry name" value="ATP_GTP PHOSPHATASE"/>
    <property type="match status" value="1"/>
</dbReference>
<dbReference type="Proteomes" id="UP000249393">
    <property type="component" value="Unassembled WGS sequence"/>
</dbReference>
<accession>A0A2W5VCE3</accession>
<evidence type="ECO:0000313" key="5">
    <source>
        <dbReference type="Proteomes" id="UP000249393"/>
    </source>
</evidence>
<name>A0A2W5VCE3_9CAUL</name>
<dbReference type="CDD" id="cd01026">
    <property type="entry name" value="TOPRIM_OLD"/>
    <property type="match status" value="1"/>
</dbReference>
<dbReference type="Pfam" id="PF20469">
    <property type="entry name" value="OLD-like_TOPRIM"/>
    <property type="match status" value="1"/>
</dbReference>
<evidence type="ECO:0000259" key="2">
    <source>
        <dbReference type="Pfam" id="PF13304"/>
    </source>
</evidence>
<dbReference type="RefSeq" id="WP_304275904.1">
    <property type="nucleotide sequence ID" value="NZ_QFQZ01000015.1"/>
</dbReference>
<dbReference type="Pfam" id="PF13304">
    <property type="entry name" value="AAA_21"/>
    <property type="match status" value="1"/>
</dbReference>
<dbReference type="AlphaFoldDB" id="A0A2W5VCE3"/>
<gene>
    <name evidence="4" type="ORF">DI526_06965</name>
</gene>
<feature type="domain" description="ATPase AAA-type core" evidence="2">
    <location>
        <begin position="271"/>
        <end position="384"/>
    </location>
</feature>
<dbReference type="SUPFAM" id="SSF52540">
    <property type="entry name" value="P-loop containing nucleoside triphosphate hydrolases"/>
    <property type="match status" value="1"/>
</dbReference>
<keyword evidence="4" id="KW-0540">Nuclease</keyword>
<evidence type="ECO:0000313" key="4">
    <source>
        <dbReference type="EMBL" id="PZR35493.1"/>
    </source>
</evidence>
<dbReference type="GO" id="GO:0016887">
    <property type="term" value="F:ATP hydrolysis activity"/>
    <property type="evidence" value="ECO:0007669"/>
    <property type="project" value="InterPro"/>
</dbReference>
<dbReference type="InterPro" id="IPR027417">
    <property type="entry name" value="P-loop_NTPase"/>
</dbReference>
<dbReference type="PANTHER" id="PTHR43581">
    <property type="entry name" value="ATP/GTP PHOSPHATASE"/>
    <property type="match status" value="1"/>
</dbReference>
<organism evidence="4 5">
    <name type="scientific">Caulobacter segnis</name>
    <dbReference type="NCBI Taxonomy" id="88688"/>
    <lineage>
        <taxon>Bacteria</taxon>
        <taxon>Pseudomonadati</taxon>
        <taxon>Pseudomonadota</taxon>
        <taxon>Alphaproteobacteria</taxon>
        <taxon>Caulobacterales</taxon>
        <taxon>Caulobacteraceae</taxon>
        <taxon>Caulobacter</taxon>
    </lineage>
</organism>
<reference evidence="4 5" key="1">
    <citation type="submission" date="2017-08" db="EMBL/GenBank/DDBJ databases">
        <title>Infants hospitalized years apart are colonized by the same room-sourced microbial strains.</title>
        <authorList>
            <person name="Brooks B."/>
            <person name="Olm M.R."/>
            <person name="Firek B.A."/>
            <person name="Baker R."/>
            <person name="Thomas B.C."/>
            <person name="Morowitz M.J."/>
            <person name="Banfield J.F."/>
        </authorList>
    </citation>
    <scope>NUCLEOTIDE SEQUENCE [LARGE SCALE GENOMIC DNA]</scope>
    <source>
        <strain evidence="4">S2_003_000_R2_4</strain>
    </source>
</reference>
<evidence type="ECO:0000259" key="1">
    <source>
        <dbReference type="Pfam" id="PF13175"/>
    </source>
</evidence>